<dbReference type="Pfam" id="PF14014">
    <property type="entry name" value="DUF4230"/>
    <property type="match status" value="1"/>
</dbReference>
<evidence type="ECO:0000313" key="2">
    <source>
        <dbReference type="Proteomes" id="UP000053860"/>
    </source>
</evidence>
<dbReference type="Proteomes" id="UP000053860">
    <property type="component" value="Unassembled WGS sequence"/>
</dbReference>
<evidence type="ECO:0008006" key="3">
    <source>
        <dbReference type="Google" id="ProtNLM"/>
    </source>
</evidence>
<dbReference type="InterPro" id="IPR025324">
    <property type="entry name" value="DUF4230"/>
</dbReference>
<accession>A0A101HIF8</accession>
<evidence type="ECO:0000313" key="1">
    <source>
        <dbReference type="EMBL" id="KUK77432.1"/>
    </source>
</evidence>
<dbReference type="EMBL" id="LGGN01000134">
    <property type="protein sequence ID" value="KUK77432.1"/>
    <property type="molecule type" value="Genomic_DNA"/>
</dbReference>
<protein>
    <recommendedName>
        <fullName evidence="3">DUF4230 domain-containing protein</fullName>
    </recommendedName>
</protein>
<reference evidence="2" key="1">
    <citation type="journal article" date="2015" name="MBio">
        <title>Genome-Resolved Metagenomic Analysis Reveals Roles for Candidate Phyla and Other Microbial Community Members in Biogeochemical Transformations in Oil Reservoirs.</title>
        <authorList>
            <person name="Hu P."/>
            <person name="Tom L."/>
            <person name="Singh A."/>
            <person name="Thomas B.C."/>
            <person name="Baker B.J."/>
            <person name="Piceno Y.M."/>
            <person name="Andersen G.L."/>
            <person name="Banfield J.F."/>
        </authorList>
    </citation>
    <scope>NUCLEOTIDE SEQUENCE [LARGE SCALE GENOMIC DNA]</scope>
</reference>
<proteinExistence type="predicted"/>
<organism evidence="1 2">
    <name type="scientific">Proteiniphilum acetatigenes</name>
    <dbReference type="NCBI Taxonomy" id="294710"/>
    <lineage>
        <taxon>Bacteria</taxon>
        <taxon>Pseudomonadati</taxon>
        <taxon>Bacteroidota</taxon>
        <taxon>Bacteroidia</taxon>
        <taxon>Bacteroidales</taxon>
        <taxon>Dysgonomonadaceae</taxon>
        <taxon>Proteiniphilum</taxon>
    </lineage>
</organism>
<dbReference type="AlphaFoldDB" id="A0A101HIF8"/>
<gene>
    <name evidence="1" type="ORF">XD92_0805</name>
</gene>
<name>A0A101HIF8_9BACT</name>
<sequence length="201" mass="22878">MRKITLSTLFFFLTTVILAIVLLVHNTGAEKERGYDSSTVMNRISYIQELALVKHNYTGVIGYKDYMKILNINVPLTEKYFLLKYNGYIKAGVDFDQIKVNVENDSTVHVTIPKPRILDTVIDEKSVEVYNESENAFNPIKIADYNEALAREKDVMIGDAIKQGILTDATHQAKIAITSLLKDMGFKDIRITEEFIMPQVH</sequence>
<comment type="caution">
    <text evidence="1">The sequence shown here is derived from an EMBL/GenBank/DDBJ whole genome shotgun (WGS) entry which is preliminary data.</text>
</comment>